<accession>A0A427AEW4</accession>
<dbReference type="AlphaFoldDB" id="A0A427AEW4"/>
<sequence>VSHSSANLTFDTLFRTSKGVMSPTTTTFFFSRSTSKEVTPADGVVWMASKMF</sequence>
<dbReference type="Proteomes" id="UP000287651">
    <property type="component" value="Unassembled WGS sequence"/>
</dbReference>
<comment type="caution">
    <text evidence="1">The sequence shown here is derived from an EMBL/GenBank/DDBJ whole genome shotgun (WGS) entry which is preliminary data.</text>
</comment>
<protein>
    <submittedName>
        <fullName evidence="1">Uncharacterized protein</fullName>
    </submittedName>
</protein>
<evidence type="ECO:0000313" key="1">
    <source>
        <dbReference type="EMBL" id="RRT74807.1"/>
    </source>
</evidence>
<feature type="non-terminal residue" evidence="1">
    <location>
        <position position="1"/>
    </location>
</feature>
<reference evidence="1 2" key="1">
    <citation type="journal article" date="2014" name="Agronomy (Basel)">
        <title>A Draft Genome Sequence for Ensete ventricosum, the Drought-Tolerant Tree Against Hunger.</title>
        <authorList>
            <person name="Harrison J."/>
            <person name="Moore K.A."/>
            <person name="Paszkiewicz K."/>
            <person name="Jones T."/>
            <person name="Grant M."/>
            <person name="Ambacheew D."/>
            <person name="Muzemil S."/>
            <person name="Studholme D.J."/>
        </authorList>
    </citation>
    <scope>NUCLEOTIDE SEQUENCE [LARGE SCALE GENOMIC DNA]</scope>
</reference>
<organism evidence="1 2">
    <name type="scientific">Ensete ventricosum</name>
    <name type="common">Abyssinian banana</name>
    <name type="synonym">Musa ensete</name>
    <dbReference type="NCBI Taxonomy" id="4639"/>
    <lineage>
        <taxon>Eukaryota</taxon>
        <taxon>Viridiplantae</taxon>
        <taxon>Streptophyta</taxon>
        <taxon>Embryophyta</taxon>
        <taxon>Tracheophyta</taxon>
        <taxon>Spermatophyta</taxon>
        <taxon>Magnoliopsida</taxon>
        <taxon>Liliopsida</taxon>
        <taxon>Zingiberales</taxon>
        <taxon>Musaceae</taxon>
        <taxon>Ensete</taxon>
    </lineage>
</organism>
<dbReference type="EMBL" id="AMZH03002670">
    <property type="protein sequence ID" value="RRT74807.1"/>
    <property type="molecule type" value="Genomic_DNA"/>
</dbReference>
<evidence type="ECO:0000313" key="2">
    <source>
        <dbReference type="Proteomes" id="UP000287651"/>
    </source>
</evidence>
<proteinExistence type="predicted"/>
<gene>
    <name evidence="1" type="ORF">B296_00031924</name>
</gene>
<name>A0A427AEW4_ENSVE</name>